<proteinExistence type="predicted"/>
<dbReference type="Proteomes" id="UP000011115">
    <property type="component" value="Unassembled WGS sequence"/>
</dbReference>
<name>M1DWL9_SOLTU</name>
<dbReference type="AlphaFoldDB" id="M1DWL9"/>
<evidence type="ECO:0000313" key="2">
    <source>
        <dbReference type="Proteomes" id="UP000011115"/>
    </source>
</evidence>
<dbReference type="Gramene" id="PGSC0003DMT400095574">
    <property type="protein sequence ID" value="PGSC0003DMT400095574"/>
    <property type="gene ID" value="PGSC0003DMG400045145"/>
</dbReference>
<accession>M1DWL9</accession>
<dbReference type="PaxDb" id="4113-PGSC0003DMT400095574"/>
<protein>
    <submittedName>
        <fullName evidence="1">Uncharacterized protein</fullName>
    </submittedName>
</protein>
<organism evidence="1 2">
    <name type="scientific">Solanum tuberosum</name>
    <name type="common">Potato</name>
    <dbReference type="NCBI Taxonomy" id="4113"/>
    <lineage>
        <taxon>Eukaryota</taxon>
        <taxon>Viridiplantae</taxon>
        <taxon>Streptophyta</taxon>
        <taxon>Embryophyta</taxon>
        <taxon>Tracheophyta</taxon>
        <taxon>Spermatophyta</taxon>
        <taxon>Magnoliopsida</taxon>
        <taxon>eudicotyledons</taxon>
        <taxon>Gunneridae</taxon>
        <taxon>Pentapetalae</taxon>
        <taxon>asterids</taxon>
        <taxon>lamiids</taxon>
        <taxon>Solanales</taxon>
        <taxon>Solanaceae</taxon>
        <taxon>Solanoideae</taxon>
        <taxon>Solaneae</taxon>
        <taxon>Solanum</taxon>
    </lineage>
</organism>
<dbReference type="EnsemblPlants" id="PGSC0003DMT400095574">
    <property type="protein sequence ID" value="PGSC0003DMT400095574"/>
    <property type="gene ID" value="PGSC0003DMG400045145"/>
</dbReference>
<evidence type="ECO:0000313" key="1">
    <source>
        <dbReference type="EnsemblPlants" id="PGSC0003DMT400095574"/>
    </source>
</evidence>
<keyword evidence="2" id="KW-1185">Reference proteome</keyword>
<dbReference type="InParanoid" id="M1DWL9"/>
<reference evidence="1" key="2">
    <citation type="submission" date="2015-06" db="UniProtKB">
        <authorList>
            <consortium name="EnsemblPlants"/>
        </authorList>
    </citation>
    <scope>IDENTIFICATION</scope>
    <source>
        <strain evidence="1">DM1-3 516 R44</strain>
    </source>
</reference>
<sequence>MVAFTSHLRDHELFWQSWSLDQWLGKRPLLVEHFDGDHHGSSSSPRAVKAFVGGMLAMTTTSKLPRALSRAVSLSTSHQGLRGRNPCKVLHYLPLGVIRPRMGFKTS</sequence>
<reference evidence="2" key="1">
    <citation type="journal article" date="2011" name="Nature">
        <title>Genome sequence and analysis of the tuber crop potato.</title>
        <authorList>
            <consortium name="The Potato Genome Sequencing Consortium"/>
        </authorList>
    </citation>
    <scope>NUCLEOTIDE SEQUENCE [LARGE SCALE GENOMIC DNA]</scope>
    <source>
        <strain evidence="2">cv. DM1-3 516 R44</strain>
    </source>
</reference>
<dbReference type="HOGENOM" id="CLU_2214661_0_0_1"/>